<dbReference type="OrthoDB" id="1681124at2"/>
<dbReference type="Pfam" id="PF09581">
    <property type="entry name" value="Spore_III_AF"/>
    <property type="match status" value="1"/>
</dbReference>
<keyword evidence="1" id="KW-0812">Transmembrane</keyword>
<name>W0E9G5_9FIRM</name>
<keyword evidence="3" id="KW-1185">Reference proteome</keyword>
<protein>
    <submittedName>
        <fullName evidence="2">Stage III sporulation protein AG</fullName>
    </submittedName>
</protein>
<reference evidence="2 3" key="1">
    <citation type="submission" date="2013-12" db="EMBL/GenBank/DDBJ databases">
        <authorList>
            <consortium name="DOE Joint Genome Institute"/>
            <person name="Smidt H."/>
            <person name="Huntemann M."/>
            <person name="Han J."/>
            <person name="Chen A."/>
            <person name="Kyrpides N."/>
            <person name="Mavromatis K."/>
            <person name="Markowitz V."/>
            <person name="Palaniappan K."/>
            <person name="Ivanova N."/>
            <person name="Schaumberg A."/>
            <person name="Pati A."/>
            <person name="Liolios K."/>
            <person name="Nordberg H.P."/>
            <person name="Cantor M.N."/>
            <person name="Hua S.X."/>
            <person name="Woyke T."/>
        </authorList>
    </citation>
    <scope>NUCLEOTIDE SEQUENCE [LARGE SCALE GENOMIC DNA]</scope>
    <source>
        <strain evidence="3">DSM 15288</strain>
    </source>
</reference>
<gene>
    <name evidence="2" type="ORF">DESME_10465</name>
</gene>
<dbReference type="RefSeq" id="WP_006716061.1">
    <property type="nucleotide sequence ID" value="NZ_CP007032.1"/>
</dbReference>
<evidence type="ECO:0000313" key="3">
    <source>
        <dbReference type="Proteomes" id="UP000010847"/>
    </source>
</evidence>
<dbReference type="Proteomes" id="UP000010847">
    <property type="component" value="Chromosome"/>
</dbReference>
<dbReference type="EMBL" id="CP007032">
    <property type="protein sequence ID" value="AHF07407.1"/>
    <property type="molecule type" value="Genomic_DNA"/>
</dbReference>
<sequence>MENLQTLVRNLAIIILLASVLEMLLPNKSMQGFVKLVMGLFVISAVLDPLTALLHLPQSTSIPAWTEVRSQELPVLAGNNGLDIGRNAVQEQFKQIVENQIEALVLGISGVDQVKVEAVFEPSDAGLVDQPQVQRVNIQLNSPKTEMQNVSPITIGNQGNEIKSQPESQSALDLTIKEKISTFLQIPQNKIFVTQK</sequence>
<dbReference type="eggNOG" id="ENOG50338QT">
    <property type="taxonomic scope" value="Bacteria"/>
</dbReference>
<evidence type="ECO:0000313" key="2">
    <source>
        <dbReference type="EMBL" id="AHF07407.1"/>
    </source>
</evidence>
<dbReference type="AlphaFoldDB" id="W0E9G5"/>
<dbReference type="HOGENOM" id="CLU_094201_0_1_9"/>
<keyword evidence="1" id="KW-0472">Membrane</keyword>
<proteinExistence type="predicted"/>
<evidence type="ECO:0000256" key="1">
    <source>
        <dbReference type="SAM" id="Phobius"/>
    </source>
</evidence>
<organism evidence="2 3">
    <name type="scientific">Desulfitobacterium metallireducens DSM 15288</name>
    <dbReference type="NCBI Taxonomy" id="871968"/>
    <lineage>
        <taxon>Bacteria</taxon>
        <taxon>Bacillati</taxon>
        <taxon>Bacillota</taxon>
        <taxon>Clostridia</taxon>
        <taxon>Eubacteriales</taxon>
        <taxon>Desulfitobacteriaceae</taxon>
        <taxon>Desulfitobacterium</taxon>
    </lineage>
</organism>
<dbReference type="InterPro" id="IPR014245">
    <property type="entry name" value="Spore_III_AF"/>
</dbReference>
<keyword evidence="1" id="KW-1133">Transmembrane helix</keyword>
<dbReference type="STRING" id="871968.DESME_10465"/>
<accession>W0E9G5</accession>
<feature type="transmembrane region" description="Helical" evidence="1">
    <location>
        <begin position="6"/>
        <end position="25"/>
    </location>
</feature>
<dbReference type="KEGG" id="dmt:DESME_10465"/>